<dbReference type="PROSITE" id="PS51371">
    <property type="entry name" value="CBS"/>
    <property type="match status" value="2"/>
</dbReference>
<dbReference type="SMART" id="SM00116">
    <property type="entry name" value="CBS"/>
    <property type="match status" value="2"/>
</dbReference>
<feature type="domain" description="CBS" evidence="3">
    <location>
        <begin position="7"/>
        <end position="64"/>
    </location>
</feature>
<evidence type="ECO:0000313" key="5">
    <source>
        <dbReference type="Proteomes" id="UP000256763"/>
    </source>
</evidence>
<gene>
    <name evidence="4" type="ORF">CAL65_20635</name>
</gene>
<evidence type="ECO:0000313" key="4">
    <source>
        <dbReference type="EMBL" id="RFA32047.1"/>
    </source>
</evidence>
<dbReference type="RefSeq" id="WP_116303969.1">
    <property type="nucleotide sequence ID" value="NZ_NFZV01000035.1"/>
</dbReference>
<dbReference type="Pfam" id="PF00571">
    <property type="entry name" value="CBS"/>
    <property type="match status" value="2"/>
</dbReference>
<feature type="domain" description="CBS" evidence="3">
    <location>
        <begin position="73"/>
        <end position="132"/>
    </location>
</feature>
<keyword evidence="5" id="KW-1185">Reference proteome</keyword>
<dbReference type="InterPro" id="IPR046342">
    <property type="entry name" value="CBS_dom_sf"/>
</dbReference>
<keyword evidence="1 2" id="KW-0129">CBS domain</keyword>
<dbReference type="CDD" id="cd04622">
    <property type="entry name" value="CBS_pair_HRP1_like"/>
    <property type="match status" value="1"/>
</dbReference>
<evidence type="ECO:0000256" key="2">
    <source>
        <dbReference type="PROSITE-ProRule" id="PRU00703"/>
    </source>
</evidence>
<dbReference type="SUPFAM" id="SSF54631">
    <property type="entry name" value="CBS-domain pair"/>
    <property type="match status" value="1"/>
</dbReference>
<protein>
    <recommendedName>
        <fullName evidence="3">CBS domain-containing protein</fullName>
    </recommendedName>
</protein>
<dbReference type="PANTHER" id="PTHR43080">
    <property type="entry name" value="CBS DOMAIN-CONTAINING PROTEIN CBSX3, MITOCHONDRIAL"/>
    <property type="match status" value="1"/>
</dbReference>
<sequence>MQVSEAMSGSCQTVQADSKLKAAAQIMRDADVGMLLVNDESGRVIGTITDRDITIRAVAEQVDLDAAGVRECMTKDVVSCYEDDDISDAIHLMEDKQLRRLLVCNRQGEPVGVLAQADIARKLGRSEITGELLQEVSKPSHPH</sequence>
<accession>A0A3E0WIW0</accession>
<dbReference type="Proteomes" id="UP000256763">
    <property type="component" value="Unassembled WGS sequence"/>
</dbReference>
<dbReference type="EMBL" id="NFZW01000035">
    <property type="protein sequence ID" value="RFA32047.1"/>
    <property type="molecule type" value="Genomic_DNA"/>
</dbReference>
<dbReference type="OrthoDB" id="9807125at2"/>
<evidence type="ECO:0000259" key="3">
    <source>
        <dbReference type="PROSITE" id="PS51371"/>
    </source>
</evidence>
<dbReference type="InterPro" id="IPR000644">
    <property type="entry name" value="CBS_dom"/>
</dbReference>
<organism evidence="4 5">
    <name type="scientific">Alkalilimnicola ehrlichii</name>
    <dbReference type="NCBI Taxonomy" id="351052"/>
    <lineage>
        <taxon>Bacteria</taxon>
        <taxon>Pseudomonadati</taxon>
        <taxon>Pseudomonadota</taxon>
        <taxon>Gammaproteobacteria</taxon>
        <taxon>Chromatiales</taxon>
        <taxon>Ectothiorhodospiraceae</taxon>
        <taxon>Alkalilimnicola</taxon>
    </lineage>
</organism>
<dbReference type="Gene3D" id="3.10.580.10">
    <property type="entry name" value="CBS-domain"/>
    <property type="match status" value="1"/>
</dbReference>
<dbReference type="AlphaFoldDB" id="A0A3E0WIW0"/>
<proteinExistence type="predicted"/>
<dbReference type="PANTHER" id="PTHR43080:SF2">
    <property type="entry name" value="CBS DOMAIN-CONTAINING PROTEIN"/>
    <property type="match status" value="1"/>
</dbReference>
<reference evidence="5" key="1">
    <citation type="submission" date="2017-05" db="EMBL/GenBank/DDBJ databases">
        <authorList>
            <person name="Sharma S."/>
            <person name="Sidhu C."/>
            <person name="Pinnaka A.K."/>
        </authorList>
    </citation>
    <scope>NUCLEOTIDE SEQUENCE [LARGE SCALE GENOMIC DNA]</scope>
    <source>
        <strain evidence="5">AK93</strain>
    </source>
</reference>
<dbReference type="InterPro" id="IPR051257">
    <property type="entry name" value="Diverse_CBS-Domain"/>
</dbReference>
<comment type="caution">
    <text evidence="4">The sequence shown here is derived from an EMBL/GenBank/DDBJ whole genome shotgun (WGS) entry which is preliminary data.</text>
</comment>
<evidence type="ECO:0000256" key="1">
    <source>
        <dbReference type="ARBA" id="ARBA00023122"/>
    </source>
</evidence>
<name>A0A3E0WIW0_9GAMM</name>